<feature type="binding site" evidence="5">
    <location>
        <position position="197"/>
    </location>
    <ligand>
        <name>molybdate</name>
        <dbReference type="ChEBI" id="CHEBI:36264"/>
    </ligand>
</feature>
<dbReference type="GO" id="GO:0030973">
    <property type="term" value="F:molybdate ion binding"/>
    <property type="evidence" value="ECO:0007669"/>
    <property type="project" value="UniProtKB-ARBA"/>
</dbReference>
<proteinExistence type="inferred from homology"/>
<feature type="binding site" evidence="5">
    <location>
        <position position="44"/>
    </location>
    <ligand>
        <name>molybdate</name>
        <dbReference type="ChEBI" id="CHEBI:36264"/>
    </ligand>
</feature>
<feature type="signal peptide" evidence="6">
    <location>
        <begin position="1"/>
        <end position="19"/>
    </location>
</feature>
<dbReference type="FunFam" id="3.40.190.10:FF:000035">
    <property type="entry name" value="Molybdate ABC transporter substrate-binding protein"/>
    <property type="match status" value="1"/>
</dbReference>
<protein>
    <submittedName>
        <fullName evidence="7">Molybdate transport system substrate-binding protein</fullName>
    </submittedName>
</protein>
<keyword evidence="4 6" id="KW-0732">Signal</keyword>
<evidence type="ECO:0000256" key="5">
    <source>
        <dbReference type="PIRSR" id="PIRSR004846-1"/>
    </source>
</evidence>
<evidence type="ECO:0000313" key="7">
    <source>
        <dbReference type="EMBL" id="SFR05667.1"/>
    </source>
</evidence>
<feature type="chain" id="PRO_5038610657" evidence="6">
    <location>
        <begin position="20"/>
        <end position="263"/>
    </location>
</feature>
<comment type="similarity">
    <text evidence="1">Belongs to the bacterial solute-binding protein ModA family.</text>
</comment>
<reference evidence="8" key="1">
    <citation type="submission" date="2016-10" db="EMBL/GenBank/DDBJ databases">
        <authorList>
            <person name="Varghese N."/>
            <person name="Submissions S."/>
        </authorList>
    </citation>
    <scope>NUCLEOTIDE SEQUENCE [LARGE SCALE GENOMIC DNA]</scope>
    <source>
        <strain evidence="8">DSM 3669</strain>
    </source>
</reference>
<keyword evidence="3 5" id="KW-0479">Metal-binding</keyword>
<name>A0A1I6DJW0_9FIRM</name>
<dbReference type="PIRSF" id="PIRSF004846">
    <property type="entry name" value="ModA"/>
    <property type="match status" value="1"/>
</dbReference>
<dbReference type="NCBIfam" id="TIGR01256">
    <property type="entry name" value="modA"/>
    <property type="match status" value="1"/>
</dbReference>
<accession>A0A1I6DJW0</accession>
<dbReference type="InterPro" id="IPR005950">
    <property type="entry name" value="ModA"/>
</dbReference>
<dbReference type="OrthoDB" id="9785015at2"/>
<evidence type="ECO:0000256" key="2">
    <source>
        <dbReference type="ARBA" id="ARBA00022505"/>
    </source>
</evidence>
<feature type="binding site" evidence="5">
    <location>
        <position position="152"/>
    </location>
    <ligand>
        <name>molybdate</name>
        <dbReference type="ChEBI" id="CHEBI:36264"/>
    </ligand>
</feature>
<dbReference type="SUPFAM" id="SSF53850">
    <property type="entry name" value="Periplasmic binding protein-like II"/>
    <property type="match status" value="1"/>
</dbReference>
<evidence type="ECO:0000256" key="4">
    <source>
        <dbReference type="ARBA" id="ARBA00022729"/>
    </source>
</evidence>
<evidence type="ECO:0000313" key="8">
    <source>
        <dbReference type="Proteomes" id="UP000199584"/>
    </source>
</evidence>
<dbReference type="GO" id="GO:0015689">
    <property type="term" value="P:molybdate ion transport"/>
    <property type="evidence" value="ECO:0007669"/>
    <property type="project" value="InterPro"/>
</dbReference>
<dbReference type="AlphaFoldDB" id="A0A1I6DJW0"/>
<dbReference type="GO" id="GO:1901359">
    <property type="term" value="F:tungstate binding"/>
    <property type="evidence" value="ECO:0007669"/>
    <property type="project" value="UniProtKB-ARBA"/>
</dbReference>
<dbReference type="RefSeq" id="WP_092483133.1">
    <property type="nucleotide sequence ID" value="NZ_FOYM01000012.1"/>
</dbReference>
<dbReference type="InterPro" id="IPR041879">
    <property type="entry name" value="YvgL-like_PBP2"/>
</dbReference>
<dbReference type="GO" id="GO:0046872">
    <property type="term" value="F:metal ion binding"/>
    <property type="evidence" value="ECO:0007669"/>
    <property type="project" value="UniProtKB-KW"/>
</dbReference>
<feature type="binding site" evidence="5">
    <location>
        <position position="179"/>
    </location>
    <ligand>
        <name>molybdate</name>
        <dbReference type="ChEBI" id="CHEBI:36264"/>
    </ligand>
</feature>
<dbReference type="PROSITE" id="PS51257">
    <property type="entry name" value="PROKAR_LIPOPROTEIN"/>
    <property type="match status" value="1"/>
</dbReference>
<evidence type="ECO:0000256" key="3">
    <source>
        <dbReference type="ARBA" id="ARBA00022723"/>
    </source>
</evidence>
<keyword evidence="8" id="KW-1185">Reference proteome</keyword>
<dbReference type="Gene3D" id="3.40.190.10">
    <property type="entry name" value="Periplasmic binding protein-like II"/>
    <property type="match status" value="2"/>
</dbReference>
<dbReference type="EMBL" id="FOYM01000012">
    <property type="protein sequence ID" value="SFR05667.1"/>
    <property type="molecule type" value="Genomic_DNA"/>
</dbReference>
<dbReference type="Proteomes" id="UP000199584">
    <property type="component" value="Unassembled WGS sequence"/>
</dbReference>
<dbReference type="CDD" id="cd13537">
    <property type="entry name" value="PBP2_YvgL_like"/>
    <property type="match status" value="1"/>
</dbReference>
<evidence type="ECO:0000256" key="6">
    <source>
        <dbReference type="SAM" id="SignalP"/>
    </source>
</evidence>
<dbReference type="PANTHER" id="PTHR30632:SF0">
    <property type="entry name" value="SULFATE-BINDING PROTEIN"/>
    <property type="match status" value="1"/>
</dbReference>
<organism evidence="7 8">
    <name type="scientific">Desulfoscipio geothermicus DSM 3669</name>
    <dbReference type="NCBI Taxonomy" id="1121426"/>
    <lineage>
        <taxon>Bacteria</taxon>
        <taxon>Bacillati</taxon>
        <taxon>Bacillota</taxon>
        <taxon>Clostridia</taxon>
        <taxon>Eubacteriales</taxon>
        <taxon>Desulfallaceae</taxon>
        <taxon>Desulfoscipio</taxon>
    </lineage>
</organism>
<evidence type="ECO:0000256" key="1">
    <source>
        <dbReference type="ARBA" id="ARBA00009175"/>
    </source>
</evidence>
<dbReference type="PANTHER" id="PTHR30632">
    <property type="entry name" value="MOLYBDATE-BINDING PERIPLASMIC PROTEIN"/>
    <property type="match status" value="1"/>
</dbReference>
<keyword evidence="2 5" id="KW-0500">Molybdenum</keyword>
<sequence length="263" mass="28092">MRRLLFLLGLVMFIAAAAAGCGAGKEQPEAEAEPVNLIISAAASLKDAAEELKDIYITKHPEVNITYNFASSGTLQKQIEEGAPADVFISAGKPQMDALAEKDLIVKETRQDLLSNEIVLITQSDSNLAGFEELAGSDVEKISIGTPESVPAGKYAKEALISLGLWEKIQPKLVFAKDVRQVLTYAETGNVDAGLVYRSDTVIGEGIKIVAAAPAGSHKPIVYPMAVIKGTGHPEEAKAFTEFISGEEAAQIFTKYGFKPLNK</sequence>
<dbReference type="Pfam" id="PF13531">
    <property type="entry name" value="SBP_bac_11"/>
    <property type="match status" value="1"/>
</dbReference>
<gene>
    <name evidence="7" type="ORF">SAMN05660706_11270</name>
</gene>
<dbReference type="InterPro" id="IPR050682">
    <property type="entry name" value="ModA/WtpA"/>
</dbReference>
<dbReference type="STRING" id="39060.SAMN05660706_11270"/>
<feature type="binding site" evidence="5">
    <location>
        <position position="72"/>
    </location>
    <ligand>
        <name>molybdate</name>
        <dbReference type="ChEBI" id="CHEBI:36264"/>
    </ligand>
</feature>